<sequence>MVGGAAAVVTGRDRQGTVVGRADATGFARGRDLAEGRRSARTVPLSAPGKAWTDPMCLVPDQLAMFNKAGASVALRSLGADGSADQTVDFPVQMVDPAPVRVFAPAEGLLPRLARFRSSRTCRQWSRMEHPRCGS</sequence>
<dbReference type="EMBL" id="FUKQ01000032">
    <property type="protein sequence ID" value="SJN32252.1"/>
    <property type="molecule type" value="Genomic_DNA"/>
</dbReference>
<name>A0A1R4JJS0_9ACTN</name>
<evidence type="ECO:0000313" key="2">
    <source>
        <dbReference type="Proteomes" id="UP000188342"/>
    </source>
</evidence>
<dbReference type="Proteomes" id="UP000188342">
    <property type="component" value="Unassembled WGS sequence"/>
</dbReference>
<proteinExistence type="predicted"/>
<dbReference type="AlphaFoldDB" id="A0A1R4JJS0"/>
<gene>
    <name evidence="1" type="ORF">FM114_07975</name>
</gene>
<evidence type="ECO:0000313" key="1">
    <source>
        <dbReference type="EMBL" id="SJN32252.1"/>
    </source>
</evidence>
<keyword evidence="2" id="KW-1185">Reference proteome</keyword>
<accession>A0A1R4JJS0</accession>
<organism evidence="1 2">
    <name type="scientific">Luteococcus japonicus LSP_Lj1</name>
    <dbReference type="NCBI Taxonomy" id="1255658"/>
    <lineage>
        <taxon>Bacteria</taxon>
        <taxon>Bacillati</taxon>
        <taxon>Actinomycetota</taxon>
        <taxon>Actinomycetes</taxon>
        <taxon>Propionibacteriales</taxon>
        <taxon>Propionibacteriaceae</taxon>
        <taxon>Luteococcus</taxon>
    </lineage>
</organism>
<reference evidence="1 2" key="1">
    <citation type="submission" date="2017-02" db="EMBL/GenBank/DDBJ databases">
        <authorList>
            <person name="Peterson S.W."/>
        </authorList>
    </citation>
    <scope>NUCLEOTIDE SEQUENCE [LARGE SCALE GENOMIC DNA]</scope>
    <source>
        <strain evidence="1 2">LSP_Lj1</strain>
    </source>
</reference>
<protein>
    <submittedName>
        <fullName evidence="1">Uncharacterized protein</fullName>
    </submittedName>
</protein>